<dbReference type="EMBL" id="CP012700">
    <property type="protein sequence ID" value="ALH81061.1"/>
    <property type="molecule type" value="Genomic_DNA"/>
</dbReference>
<dbReference type="SUPFAM" id="SSF46785">
    <property type="entry name" value="Winged helix' DNA-binding domain"/>
    <property type="match status" value="2"/>
</dbReference>
<dbReference type="AlphaFoldDB" id="A0A0N9UBR7"/>
<dbReference type="InterPro" id="IPR036390">
    <property type="entry name" value="WH_DNA-bd_sf"/>
</dbReference>
<evidence type="ECO:0000256" key="2">
    <source>
        <dbReference type="ARBA" id="ARBA00023125"/>
    </source>
</evidence>
<evidence type="ECO:0000256" key="3">
    <source>
        <dbReference type="ARBA" id="ARBA00023163"/>
    </source>
</evidence>
<dbReference type="PANTHER" id="PTHR33204">
    <property type="entry name" value="TRANSCRIPTIONAL REGULATOR, MARR FAMILY"/>
    <property type="match status" value="1"/>
</dbReference>
<gene>
    <name evidence="5" type="ORF">AN936_11985</name>
</gene>
<proteinExistence type="predicted"/>
<dbReference type="Pfam" id="PF01638">
    <property type="entry name" value="HxlR"/>
    <property type="match status" value="2"/>
</dbReference>
<feature type="domain" description="HTH hxlR-type" evidence="4">
    <location>
        <begin position="177"/>
        <end position="275"/>
    </location>
</feature>
<evidence type="ECO:0000256" key="1">
    <source>
        <dbReference type="ARBA" id="ARBA00023015"/>
    </source>
</evidence>
<dbReference type="PATRIC" id="fig|33050.5.peg.2477"/>
<dbReference type="KEGG" id="smag:AN936_11985"/>
<dbReference type="GO" id="GO:0003677">
    <property type="term" value="F:DNA binding"/>
    <property type="evidence" value="ECO:0007669"/>
    <property type="project" value="UniProtKB-KW"/>
</dbReference>
<keyword evidence="3" id="KW-0804">Transcription</keyword>
<reference evidence="5 6" key="1">
    <citation type="journal article" date="2015" name="Genome Announc.">
        <title>Complete Genome Sequence of Polypropylene Glycol- and Polyethylene Glycol-Degrading Sphingopyxis macrogoltabida Strain EY-1.</title>
        <authorList>
            <person name="Ohtsubo Y."/>
            <person name="Nagata Y."/>
            <person name="Numata M."/>
            <person name="Tsuchikane K."/>
            <person name="Hosoyama A."/>
            <person name="Yamazoe A."/>
            <person name="Tsuda M."/>
            <person name="Fujita N."/>
            <person name="Kawai F."/>
        </authorList>
    </citation>
    <scope>NUCLEOTIDE SEQUENCE [LARGE SCALE GENOMIC DNA]</scope>
    <source>
        <strain evidence="5 6">EY-1</strain>
    </source>
</reference>
<keyword evidence="1" id="KW-0805">Transcription regulation</keyword>
<sequence>MKDGDGLKHERTIRACSIWRALDVVGDVPVLLIMEQAFLGTHSFDEFVARTGLARSVVNGRLKKLVEEDCLAKVAKKGARGFHYFLTPKGRDQFPNALMMLRWQHKWEAASRDFQVRLHHASCGHATEPVPACEHCRAEIDARDVSWREGPGLVQVTPAYERRRFCGEVGARRPGGRPLVDTMIELFGDRWATLVVRAMFTRINRFDDIQRDTLMATNILTGRLERLVRQGILRTAPYSAHADRVEYKLTEKGRDLYPVILALLQWGDRWFSDERGPPVLLTHSPCGHDLHMIAACSHCGDELTLANSRFTIEEAG</sequence>
<evidence type="ECO:0000313" key="6">
    <source>
        <dbReference type="Proteomes" id="UP000058074"/>
    </source>
</evidence>
<evidence type="ECO:0000259" key="4">
    <source>
        <dbReference type="PROSITE" id="PS51118"/>
    </source>
</evidence>
<name>A0A0N9UBR7_SPHMC</name>
<dbReference type="InterPro" id="IPR002577">
    <property type="entry name" value="HTH_HxlR"/>
</dbReference>
<dbReference type="PROSITE" id="PS51118">
    <property type="entry name" value="HTH_HXLR"/>
    <property type="match status" value="1"/>
</dbReference>
<organism evidence="5 6">
    <name type="scientific">Sphingopyxis macrogoltabida</name>
    <name type="common">Sphingomonas macrogoltabidus</name>
    <dbReference type="NCBI Taxonomy" id="33050"/>
    <lineage>
        <taxon>Bacteria</taxon>
        <taxon>Pseudomonadati</taxon>
        <taxon>Pseudomonadota</taxon>
        <taxon>Alphaproteobacteria</taxon>
        <taxon>Sphingomonadales</taxon>
        <taxon>Sphingomonadaceae</taxon>
        <taxon>Sphingopyxis</taxon>
    </lineage>
</organism>
<dbReference type="InterPro" id="IPR036388">
    <property type="entry name" value="WH-like_DNA-bd_sf"/>
</dbReference>
<dbReference type="Gene3D" id="1.10.10.10">
    <property type="entry name" value="Winged helix-like DNA-binding domain superfamily/Winged helix DNA-binding domain"/>
    <property type="match status" value="2"/>
</dbReference>
<accession>A0A0N9UBR7</accession>
<dbReference type="PANTHER" id="PTHR33204:SF36">
    <property type="entry name" value="TRANSCRIPTIONAL REGULATORY PROTEIN"/>
    <property type="match status" value="1"/>
</dbReference>
<keyword evidence="2" id="KW-0238">DNA-binding</keyword>
<protein>
    <submittedName>
        <fullName evidence="5">HxlR family transcriptional regulator</fullName>
    </submittedName>
</protein>
<evidence type="ECO:0000313" key="5">
    <source>
        <dbReference type="EMBL" id="ALH81061.1"/>
    </source>
</evidence>
<dbReference type="Proteomes" id="UP000058074">
    <property type="component" value="Chromosome"/>
</dbReference>